<dbReference type="GO" id="GO:0046983">
    <property type="term" value="F:protein dimerization activity"/>
    <property type="evidence" value="ECO:0007669"/>
    <property type="project" value="InterPro"/>
</dbReference>
<evidence type="ECO:0000259" key="4">
    <source>
        <dbReference type="Pfam" id="PF13656"/>
    </source>
</evidence>
<gene>
    <name evidence="5" type="ORF">H312_00393</name>
</gene>
<evidence type="ECO:0000256" key="2">
    <source>
        <dbReference type="ARBA" id="ARBA00023163"/>
    </source>
</evidence>
<dbReference type="GO" id="GO:0005736">
    <property type="term" value="C:RNA polymerase I complex"/>
    <property type="evidence" value="ECO:0007669"/>
    <property type="project" value="TreeGrafter"/>
</dbReference>
<proteinExistence type="inferred from homology"/>
<dbReference type="GO" id="GO:0055029">
    <property type="term" value="C:nuclear DNA-directed RNA polymerase complex"/>
    <property type="evidence" value="ECO:0007669"/>
    <property type="project" value="UniProtKB-ARBA"/>
</dbReference>
<dbReference type="Proteomes" id="UP000030655">
    <property type="component" value="Unassembled WGS sequence"/>
</dbReference>
<evidence type="ECO:0000313" key="6">
    <source>
        <dbReference type="Proteomes" id="UP000030655"/>
    </source>
</evidence>
<dbReference type="SUPFAM" id="SSF55257">
    <property type="entry name" value="RBP11-like subunits of RNA polymerase"/>
    <property type="match status" value="1"/>
</dbReference>
<dbReference type="OrthoDB" id="10248581at2759"/>
<dbReference type="PANTHER" id="PTHR13946">
    <property type="entry name" value="DNA-DIRECTED RNA POLYMERASE I,II,III"/>
    <property type="match status" value="1"/>
</dbReference>
<dbReference type="InterPro" id="IPR036603">
    <property type="entry name" value="RBP11-like"/>
</dbReference>
<evidence type="ECO:0000313" key="5">
    <source>
        <dbReference type="EMBL" id="KCZ82118.1"/>
    </source>
</evidence>
<keyword evidence="6" id="KW-1185">Reference proteome</keyword>
<dbReference type="GO" id="GO:0006383">
    <property type="term" value="P:transcription by RNA polymerase III"/>
    <property type="evidence" value="ECO:0007669"/>
    <property type="project" value="TreeGrafter"/>
</dbReference>
<protein>
    <recommendedName>
        <fullName evidence="4">DNA-directed RNA polymerase RBP11-like dimerisation domain-containing protein</fullName>
    </recommendedName>
</protein>
<dbReference type="GO" id="GO:0003899">
    <property type="term" value="F:DNA-directed RNA polymerase activity"/>
    <property type="evidence" value="ECO:0007669"/>
    <property type="project" value="InterPro"/>
</dbReference>
<sequence>MTEEEQKYLEIKYDKNSLNTIELTIYNESHTLANMIQEYIQNDPSCTFCAYKVSHPGDNFVKIKVTSDTSKPVRHLVIDSLRKLSTNIKDLIEEVNEY</sequence>
<reference evidence="6" key="1">
    <citation type="submission" date="2013-02" db="EMBL/GenBank/DDBJ databases">
        <authorList>
            <consortium name="The Broad Institute Genome Sequencing Platform"/>
            <person name="Cuomo C."/>
            <person name="Becnel J."/>
            <person name="Sanscrainte N."/>
            <person name="Walker B."/>
            <person name="Young S.K."/>
            <person name="Zeng Q."/>
            <person name="Gargeya S."/>
            <person name="Fitzgerald M."/>
            <person name="Haas B."/>
            <person name="Abouelleil A."/>
            <person name="Alvarado L."/>
            <person name="Arachchi H.M."/>
            <person name="Berlin A.M."/>
            <person name="Chapman S.B."/>
            <person name="Dewar J."/>
            <person name="Goldberg J."/>
            <person name="Griggs A."/>
            <person name="Gujja S."/>
            <person name="Hansen M."/>
            <person name="Howarth C."/>
            <person name="Imamovic A."/>
            <person name="Larimer J."/>
            <person name="McCowan C."/>
            <person name="Murphy C."/>
            <person name="Neiman D."/>
            <person name="Pearson M."/>
            <person name="Priest M."/>
            <person name="Roberts A."/>
            <person name="Saif S."/>
            <person name="Shea T."/>
            <person name="Sisk P."/>
            <person name="Sykes S."/>
            <person name="Wortman J."/>
            <person name="Nusbaum C."/>
            <person name="Birren B."/>
        </authorList>
    </citation>
    <scope>NUCLEOTIDE SEQUENCE [LARGE SCALE GENOMIC DNA]</scope>
    <source>
        <strain evidence="6">PRA339</strain>
    </source>
</reference>
<dbReference type="Gene3D" id="3.30.1360.10">
    <property type="entry name" value="RNA polymerase, RBP11-like subunit"/>
    <property type="match status" value="1"/>
</dbReference>
<dbReference type="InterPro" id="IPR022905">
    <property type="entry name" value="Rpo11-like"/>
</dbReference>
<feature type="domain" description="DNA-directed RNA polymerase RBP11-like dimerisation" evidence="4">
    <location>
        <begin position="21"/>
        <end position="93"/>
    </location>
</feature>
<dbReference type="GO" id="GO:0006362">
    <property type="term" value="P:transcription elongation by RNA polymerase I"/>
    <property type="evidence" value="ECO:0007669"/>
    <property type="project" value="TreeGrafter"/>
</dbReference>
<organism evidence="5 6">
    <name type="scientific">Anncaliia algerae PRA339</name>
    <dbReference type="NCBI Taxonomy" id="1288291"/>
    <lineage>
        <taxon>Eukaryota</taxon>
        <taxon>Fungi</taxon>
        <taxon>Fungi incertae sedis</taxon>
        <taxon>Microsporidia</taxon>
        <taxon>Tubulinosematoidea</taxon>
        <taxon>Tubulinosematidae</taxon>
        <taxon>Anncaliia</taxon>
    </lineage>
</organism>
<keyword evidence="1" id="KW-0240">DNA-directed RNA polymerase</keyword>
<dbReference type="GO" id="GO:0005666">
    <property type="term" value="C:RNA polymerase III complex"/>
    <property type="evidence" value="ECO:0007669"/>
    <property type="project" value="TreeGrafter"/>
</dbReference>
<dbReference type="HOGENOM" id="CLU_090381_5_1_1"/>
<dbReference type="HAMAP" id="MF_00261">
    <property type="entry name" value="RNApol_arch_Rpo11"/>
    <property type="match status" value="1"/>
</dbReference>
<comment type="similarity">
    <text evidence="3">Belongs to the archaeal Rpo11/eukaryotic RPB11/RPC19 RNA polymerase subunit family.</text>
</comment>
<dbReference type="AlphaFoldDB" id="A0A059F4D3"/>
<reference evidence="5 6" key="2">
    <citation type="submission" date="2014-03" db="EMBL/GenBank/DDBJ databases">
        <title>The Genome Sequence of Anncaliia algerae insect isolate PRA339.</title>
        <authorList>
            <consortium name="The Broad Institute Genome Sequencing Platform"/>
            <consortium name="The Broad Institute Genome Sequencing Center for Infectious Disease"/>
            <person name="Cuomo C."/>
            <person name="Becnel J."/>
            <person name="Sanscrainte N."/>
            <person name="Walker B."/>
            <person name="Young S.K."/>
            <person name="Zeng Q."/>
            <person name="Gargeya S."/>
            <person name="Fitzgerald M."/>
            <person name="Haas B."/>
            <person name="Abouelleil A."/>
            <person name="Alvarado L."/>
            <person name="Arachchi H.M."/>
            <person name="Berlin A.M."/>
            <person name="Chapman S.B."/>
            <person name="Dewar J."/>
            <person name="Goldberg J."/>
            <person name="Griggs A."/>
            <person name="Gujja S."/>
            <person name="Hansen M."/>
            <person name="Howarth C."/>
            <person name="Imamovic A."/>
            <person name="Larimer J."/>
            <person name="McCowan C."/>
            <person name="Murphy C."/>
            <person name="Neiman D."/>
            <person name="Pearson M."/>
            <person name="Priest M."/>
            <person name="Roberts A."/>
            <person name="Saif S."/>
            <person name="Shea T."/>
            <person name="Sisk P."/>
            <person name="Sykes S."/>
            <person name="Wortman J."/>
            <person name="Nusbaum C."/>
            <person name="Birren B."/>
        </authorList>
    </citation>
    <scope>NUCLEOTIDE SEQUENCE [LARGE SCALE GENOMIC DNA]</scope>
    <source>
        <strain evidence="5 6">PRA339</strain>
    </source>
</reference>
<dbReference type="Pfam" id="PF13656">
    <property type="entry name" value="RNA_pol_L_2"/>
    <property type="match status" value="1"/>
</dbReference>
<evidence type="ECO:0000256" key="1">
    <source>
        <dbReference type="ARBA" id="ARBA00022478"/>
    </source>
</evidence>
<dbReference type="PANTHER" id="PTHR13946:SF28">
    <property type="entry name" value="DNA-DIRECTED RNA POLYMERASES I AND III SUBUNIT RPAC2"/>
    <property type="match status" value="1"/>
</dbReference>
<dbReference type="EMBL" id="KK365132">
    <property type="protein sequence ID" value="KCZ82118.1"/>
    <property type="molecule type" value="Genomic_DNA"/>
</dbReference>
<accession>A0A059F4D3</accession>
<keyword evidence="2" id="KW-0804">Transcription</keyword>
<dbReference type="VEuPathDB" id="MicrosporidiaDB:H312_00393"/>
<name>A0A059F4D3_9MICR</name>
<dbReference type="InterPro" id="IPR009025">
    <property type="entry name" value="RBP11-like_dimer"/>
</dbReference>
<dbReference type="STRING" id="1288291.A0A059F4D3"/>
<evidence type="ECO:0000256" key="3">
    <source>
        <dbReference type="ARBA" id="ARBA00025751"/>
    </source>
</evidence>